<sequence>MRLNKFMSYGAPLIILVVGGSLGLKQFQQLSPSPAPQLDIDRWENKRGPRPWEADNPLYQEAVARAQAIKEGTIKTTSIATR</sequence>
<dbReference type="RefSeq" id="XP_047739506.1">
    <property type="nucleotide sequence ID" value="XM_047883550.1"/>
</dbReference>
<dbReference type="OrthoDB" id="5516033at2759"/>
<dbReference type="PANTHER" id="PTHR17130:SF14">
    <property type="entry name" value="CYTOCHROME C OXIDASE ASSEMBLY PROTEIN COX16 HOMOLOG, MITOCHONDRIAL"/>
    <property type="match status" value="1"/>
</dbReference>
<dbReference type="GO" id="GO:0005743">
    <property type="term" value="C:mitochondrial inner membrane"/>
    <property type="evidence" value="ECO:0007669"/>
    <property type="project" value="TreeGrafter"/>
</dbReference>
<dbReference type="PANTHER" id="PTHR17130">
    <property type="entry name" value="MITOCHONDRIAL OUTER MEMBRANE PROTEIN 25"/>
    <property type="match status" value="1"/>
</dbReference>
<evidence type="ECO:0000313" key="2">
    <source>
        <dbReference type="RefSeq" id="XP_047739506.1"/>
    </source>
</evidence>
<proteinExistence type="predicted"/>
<dbReference type="AlphaFoldDB" id="A0A979FSV5"/>
<evidence type="ECO:0000313" key="1">
    <source>
        <dbReference type="Proteomes" id="UP000694843"/>
    </source>
</evidence>
<keyword evidence="1" id="KW-1185">Reference proteome</keyword>
<dbReference type="GO" id="GO:0033617">
    <property type="term" value="P:mitochondrial respiratory chain complex IV assembly"/>
    <property type="evidence" value="ECO:0007669"/>
    <property type="project" value="TreeGrafter"/>
</dbReference>
<protein>
    <submittedName>
        <fullName evidence="2">Cytochrome c oxidase assembly protein COX16 homolog, mitochondrial-like</fullName>
    </submittedName>
</protein>
<dbReference type="Proteomes" id="UP000694843">
    <property type="component" value="Unplaced"/>
</dbReference>
<gene>
    <name evidence="2" type="primary">LOC125178843</name>
</gene>
<dbReference type="GeneID" id="125178843"/>
<accession>A0A979FSV5</accession>
<name>A0A979FSV5_HYAAZ</name>
<dbReference type="KEGG" id="hazt:125178843"/>
<reference evidence="2" key="1">
    <citation type="submission" date="2025-08" db="UniProtKB">
        <authorList>
            <consortium name="RefSeq"/>
        </authorList>
    </citation>
    <scope>IDENTIFICATION</scope>
    <source>
        <tissue evidence="2">Whole organism</tissue>
    </source>
</reference>
<organism evidence="1 2">
    <name type="scientific">Hyalella azteca</name>
    <name type="common">Amphipod</name>
    <dbReference type="NCBI Taxonomy" id="294128"/>
    <lineage>
        <taxon>Eukaryota</taxon>
        <taxon>Metazoa</taxon>
        <taxon>Ecdysozoa</taxon>
        <taxon>Arthropoda</taxon>
        <taxon>Crustacea</taxon>
        <taxon>Multicrustacea</taxon>
        <taxon>Malacostraca</taxon>
        <taxon>Eumalacostraca</taxon>
        <taxon>Peracarida</taxon>
        <taxon>Amphipoda</taxon>
        <taxon>Senticaudata</taxon>
        <taxon>Talitrida</taxon>
        <taxon>Talitroidea</taxon>
        <taxon>Hyalellidae</taxon>
        <taxon>Hyalella</taxon>
    </lineage>
</organism>